<keyword evidence="3" id="KW-1185">Reference proteome</keyword>
<proteinExistence type="predicted"/>
<dbReference type="STRING" id="252740.A0A423WLI8"/>
<sequence length="144" mass="14879">MAREQLMRPPPSQPAGPPPSQPAGPPPAQPAGPPPAQPTSRVASQNPTSSRASLKRPRSDDEEPPPGPKRRFSARLAARSRSATASMSPLANKLELGGTEDVGAPDLSGPMEVDDGGEDEGGDDAFDPMEVGDGDGDSEYEEGK</sequence>
<comment type="caution">
    <text evidence="2">The sequence shown here is derived from an EMBL/GenBank/DDBJ whole genome shotgun (WGS) entry which is preliminary data.</text>
</comment>
<evidence type="ECO:0000313" key="3">
    <source>
        <dbReference type="Proteomes" id="UP000284375"/>
    </source>
</evidence>
<dbReference type="Proteomes" id="UP000284375">
    <property type="component" value="Unassembled WGS sequence"/>
</dbReference>
<feature type="region of interest" description="Disordered" evidence="1">
    <location>
        <begin position="1"/>
        <end position="144"/>
    </location>
</feature>
<feature type="compositionally biased region" description="Acidic residues" evidence="1">
    <location>
        <begin position="112"/>
        <end position="144"/>
    </location>
</feature>
<dbReference type="AlphaFoldDB" id="A0A423WLI8"/>
<gene>
    <name evidence="2" type="ORF">VSDG_01034</name>
</gene>
<protein>
    <submittedName>
        <fullName evidence="2">Uncharacterized protein</fullName>
    </submittedName>
</protein>
<dbReference type="EMBL" id="LJZO01000002">
    <property type="protein sequence ID" value="ROW04182.1"/>
    <property type="molecule type" value="Genomic_DNA"/>
</dbReference>
<feature type="compositionally biased region" description="Low complexity" evidence="1">
    <location>
        <begin position="74"/>
        <end position="88"/>
    </location>
</feature>
<reference evidence="2 3" key="1">
    <citation type="submission" date="2015-09" db="EMBL/GenBank/DDBJ databases">
        <title>Host preference determinants of Valsa canker pathogens revealed by comparative genomics.</title>
        <authorList>
            <person name="Yin Z."/>
            <person name="Huang L."/>
        </authorList>
    </citation>
    <scope>NUCLEOTIDE SEQUENCE [LARGE SCALE GENOMIC DNA]</scope>
    <source>
        <strain evidence="2 3">YSFL</strain>
    </source>
</reference>
<evidence type="ECO:0000313" key="2">
    <source>
        <dbReference type="EMBL" id="ROW04182.1"/>
    </source>
</evidence>
<organism evidence="2 3">
    <name type="scientific">Cytospora chrysosperma</name>
    <name type="common">Cytospora canker fungus</name>
    <name type="synonym">Sphaeria chrysosperma</name>
    <dbReference type="NCBI Taxonomy" id="252740"/>
    <lineage>
        <taxon>Eukaryota</taxon>
        <taxon>Fungi</taxon>
        <taxon>Dikarya</taxon>
        <taxon>Ascomycota</taxon>
        <taxon>Pezizomycotina</taxon>
        <taxon>Sordariomycetes</taxon>
        <taxon>Sordariomycetidae</taxon>
        <taxon>Diaporthales</taxon>
        <taxon>Cytosporaceae</taxon>
        <taxon>Cytospora</taxon>
    </lineage>
</organism>
<evidence type="ECO:0000256" key="1">
    <source>
        <dbReference type="SAM" id="MobiDB-lite"/>
    </source>
</evidence>
<feature type="compositionally biased region" description="Pro residues" evidence="1">
    <location>
        <begin position="8"/>
        <end position="37"/>
    </location>
</feature>
<name>A0A423WLI8_CYTCH</name>
<feature type="compositionally biased region" description="Polar residues" evidence="1">
    <location>
        <begin position="39"/>
        <end position="52"/>
    </location>
</feature>
<accession>A0A423WLI8</accession>